<dbReference type="Proteomes" id="UP001369736">
    <property type="component" value="Unassembled WGS sequence"/>
</dbReference>
<feature type="compositionally biased region" description="Basic and acidic residues" evidence="1">
    <location>
        <begin position="281"/>
        <end position="291"/>
    </location>
</feature>
<feature type="region of interest" description="Disordered" evidence="1">
    <location>
        <begin position="1"/>
        <end position="25"/>
    </location>
</feature>
<feature type="region of interest" description="Disordered" evidence="1">
    <location>
        <begin position="272"/>
        <end position="291"/>
    </location>
</feature>
<keyword evidence="4" id="KW-1185">Reference proteome</keyword>
<dbReference type="EMBL" id="JBBEGM010000005">
    <property type="protein sequence ID" value="MEJ2862427.1"/>
    <property type="molecule type" value="Genomic_DNA"/>
</dbReference>
<evidence type="ECO:0000256" key="1">
    <source>
        <dbReference type="SAM" id="MobiDB-lite"/>
    </source>
</evidence>
<organism evidence="3 4">
    <name type="scientific">Actinomycetospora flava</name>
    <dbReference type="NCBI Taxonomy" id="3129232"/>
    <lineage>
        <taxon>Bacteria</taxon>
        <taxon>Bacillati</taxon>
        <taxon>Actinomycetota</taxon>
        <taxon>Actinomycetes</taxon>
        <taxon>Pseudonocardiales</taxon>
        <taxon>Pseudonocardiaceae</taxon>
        <taxon>Actinomycetospora</taxon>
    </lineage>
</organism>
<evidence type="ECO:0000313" key="4">
    <source>
        <dbReference type="Proteomes" id="UP001369736"/>
    </source>
</evidence>
<feature type="transmembrane region" description="Helical" evidence="2">
    <location>
        <begin position="124"/>
        <end position="143"/>
    </location>
</feature>
<protein>
    <submittedName>
        <fullName evidence="3">Uncharacterized protein</fullName>
    </submittedName>
</protein>
<dbReference type="RefSeq" id="WP_337703801.1">
    <property type="nucleotide sequence ID" value="NZ_JBBEGM010000005.1"/>
</dbReference>
<sequence>MTPPDAPFPASEVALRTRPPSVPDVTDPALARLTRRCHRTWTAWVQLPETTPRGRHGGGRTVRQLAVDMEAVRNRIDRDPDDRRHRRVSRFSRVLVRALPVLDGLILFWFLANVLNADLGALDVLTLVSAGLAVLASLALAEWSRLTGEHLQEFRDRSGALQWGALDTTARLMLAVSLVVWLLVAAMMVVRVRDEVFQATGVLDGAGLLVAIVLGAALVVLNATVLYLAFADGSADTRELDRLARVVVPQRRRHERLARRLAAQTERLRTRAAARAAVGPPREREARTPPG</sequence>
<feature type="transmembrane region" description="Helical" evidence="2">
    <location>
        <begin position="94"/>
        <end position="112"/>
    </location>
</feature>
<name>A0ABU8M517_9PSEU</name>
<evidence type="ECO:0000256" key="2">
    <source>
        <dbReference type="SAM" id="Phobius"/>
    </source>
</evidence>
<keyword evidence="2" id="KW-1133">Transmembrane helix</keyword>
<proteinExistence type="predicted"/>
<evidence type="ECO:0000313" key="3">
    <source>
        <dbReference type="EMBL" id="MEJ2862427.1"/>
    </source>
</evidence>
<feature type="transmembrane region" description="Helical" evidence="2">
    <location>
        <begin position="208"/>
        <end position="230"/>
    </location>
</feature>
<comment type="caution">
    <text evidence="3">The sequence shown here is derived from an EMBL/GenBank/DDBJ whole genome shotgun (WGS) entry which is preliminary data.</text>
</comment>
<keyword evidence="2" id="KW-0472">Membrane</keyword>
<keyword evidence="2" id="KW-0812">Transmembrane</keyword>
<feature type="transmembrane region" description="Helical" evidence="2">
    <location>
        <begin position="164"/>
        <end position="188"/>
    </location>
</feature>
<accession>A0ABU8M517</accession>
<gene>
    <name evidence="3" type="ORF">WCD58_14745</name>
</gene>
<reference evidence="3 4" key="1">
    <citation type="submission" date="2024-03" db="EMBL/GenBank/DDBJ databases">
        <title>Actinomycetospora sp. OC33-EN07, a novel actinomycete isolated from wild orchid (Aerides multiflora).</title>
        <authorList>
            <person name="Suriyachadkun C."/>
        </authorList>
    </citation>
    <scope>NUCLEOTIDE SEQUENCE [LARGE SCALE GENOMIC DNA]</scope>
    <source>
        <strain evidence="3 4">OC33-EN07</strain>
    </source>
</reference>